<dbReference type="PANTHER" id="PTHR32378">
    <property type="entry name" value="GUANINE NUCLEOTIDE-BINDING PROTEIN SUBUNIT GAMMA 3"/>
    <property type="match status" value="1"/>
</dbReference>
<accession>A0A7J7HUC5</accession>
<dbReference type="PANTHER" id="PTHR32378:SF10">
    <property type="entry name" value="GUANINE NUCLEOTIDE-BINDING PROTEIN SUBUNIT GAMMA 3"/>
    <property type="match status" value="1"/>
</dbReference>
<feature type="region of interest" description="Disordered" evidence="1">
    <location>
        <begin position="1"/>
        <end position="27"/>
    </location>
</feature>
<dbReference type="Proteomes" id="UP000593564">
    <property type="component" value="Unassembled WGS sequence"/>
</dbReference>
<comment type="caution">
    <text evidence="2">The sequence shown here is derived from an EMBL/GenBank/DDBJ whole genome shotgun (WGS) entry which is preliminary data.</text>
</comment>
<protein>
    <submittedName>
        <fullName evidence="2">Uncharacterized protein</fullName>
    </submittedName>
</protein>
<keyword evidence="3" id="KW-1185">Reference proteome</keyword>
<evidence type="ECO:0000313" key="2">
    <source>
        <dbReference type="EMBL" id="KAF5956453.1"/>
    </source>
</evidence>
<gene>
    <name evidence="2" type="ORF">HYC85_003678</name>
</gene>
<dbReference type="AlphaFoldDB" id="A0A7J7HUC5"/>
<proteinExistence type="predicted"/>
<dbReference type="InterPro" id="IPR055305">
    <property type="entry name" value="GG3-like"/>
</dbReference>
<name>A0A7J7HUC5_CAMSI</name>
<reference evidence="3" key="1">
    <citation type="journal article" date="2020" name="Nat. Commun.">
        <title>Genome assembly of wild tea tree DASZ reveals pedigree and selection history of tea varieties.</title>
        <authorList>
            <person name="Zhang W."/>
            <person name="Zhang Y."/>
            <person name="Qiu H."/>
            <person name="Guo Y."/>
            <person name="Wan H."/>
            <person name="Zhang X."/>
            <person name="Scossa F."/>
            <person name="Alseekh S."/>
            <person name="Zhang Q."/>
            <person name="Wang P."/>
            <person name="Xu L."/>
            <person name="Schmidt M.H."/>
            <person name="Jia X."/>
            <person name="Li D."/>
            <person name="Zhu A."/>
            <person name="Guo F."/>
            <person name="Chen W."/>
            <person name="Ni D."/>
            <person name="Usadel B."/>
            <person name="Fernie A.R."/>
            <person name="Wen W."/>
        </authorList>
    </citation>
    <scope>NUCLEOTIDE SEQUENCE [LARGE SCALE GENOMIC DNA]</scope>
    <source>
        <strain evidence="3">cv. G240</strain>
    </source>
</reference>
<organism evidence="2 3">
    <name type="scientific">Camellia sinensis</name>
    <name type="common">Tea plant</name>
    <name type="synonym">Thea sinensis</name>
    <dbReference type="NCBI Taxonomy" id="4442"/>
    <lineage>
        <taxon>Eukaryota</taxon>
        <taxon>Viridiplantae</taxon>
        <taxon>Streptophyta</taxon>
        <taxon>Embryophyta</taxon>
        <taxon>Tracheophyta</taxon>
        <taxon>Spermatophyta</taxon>
        <taxon>Magnoliopsida</taxon>
        <taxon>eudicotyledons</taxon>
        <taxon>Gunneridae</taxon>
        <taxon>Pentapetalae</taxon>
        <taxon>asterids</taxon>
        <taxon>Ericales</taxon>
        <taxon>Theaceae</taxon>
        <taxon>Camellia</taxon>
    </lineage>
</organism>
<feature type="compositionally biased region" description="Pro residues" evidence="1">
    <location>
        <begin position="14"/>
        <end position="26"/>
    </location>
</feature>
<dbReference type="EMBL" id="JACBKZ010000002">
    <property type="protein sequence ID" value="KAF5956453.1"/>
    <property type="molecule type" value="Genomic_DNA"/>
</dbReference>
<reference evidence="2 3" key="2">
    <citation type="submission" date="2020-07" db="EMBL/GenBank/DDBJ databases">
        <title>Genome assembly of wild tea tree DASZ reveals pedigree and selection history of tea varieties.</title>
        <authorList>
            <person name="Zhang W."/>
        </authorList>
    </citation>
    <scope>NUCLEOTIDE SEQUENCE [LARGE SCALE GENOMIC DNA]</scope>
    <source>
        <strain evidence="3">cv. G240</strain>
        <tissue evidence="2">Leaf</tissue>
    </source>
</reference>
<feature type="compositionally biased region" description="Low complexity" evidence="1">
    <location>
        <begin position="1"/>
        <end position="13"/>
    </location>
</feature>
<evidence type="ECO:0000256" key="1">
    <source>
        <dbReference type="SAM" id="MobiDB-lite"/>
    </source>
</evidence>
<sequence>MAGSSSSSSSVVPSLPPPRPKSPPEYPDLYGKRRELAKGELKFVGNLQPASQCCKEYVIEVKRLVGLVISGSGYAEHHVLTSHGFAVLGALLILKCRTAAIAIYATAVHVFIVVQYQNAHVVQYQNADADVQYQNADVVLGHAPNALTRSRAARATSNVAFHDDALPAQIALVDGDALVPNVQRTSGE</sequence>
<evidence type="ECO:0000313" key="3">
    <source>
        <dbReference type="Proteomes" id="UP000593564"/>
    </source>
</evidence>